<organism evidence="1 2">
    <name type="scientific">Klebsormidium nitens</name>
    <name type="common">Green alga</name>
    <name type="synonym">Ulothrix nitens</name>
    <dbReference type="NCBI Taxonomy" id="105231"/>
    <lineage>
        <taxon>Eukaryota</taxon>
        <taxon>Viridiplantae</taxon>
        <taxon>Streptophyta</taxon>
        <taxon>Klebsormidiophyceae</taxon>
        <taxon>Klebsormidiales</taxon>
        <taxon>Klebsormidiaceae</taxon>
        <taxon>Klebsormidium</taxon>
    </lineage>
</organism>
<dbReference type="PROSITE" id="PS51257">
    <property type="entry name" value="PROKAR_LIPOPROTEIN"/>
    <property type="match status" value="1"/>
</dbReference>
<gene>
    <name evidence="1" type="ORF">KFL_014790020</name>
</gene>
<dbReference type="OrthoDB" id="10662521at2759"/>
<dbReference type="Proteomes" id="UP000054558">
    <property type="component" value="Unassembled WGS sequence"/>
</dbReference>
<name>A0A1Y1IR41_KLENI</name>
<protein>
    <submittedName>
        <fullName evidence="1">Uncharacterized protein</fullName>
    </submittedName>
</protein>
<proteinExistence type="predicted"/>
<dbReference type="EMBL" id="DF238428">
    <property type="protein sequence ID" value="GAQ93375.1"/>
    <property type="molecule type" value="Genomic_DNA"/>
</dbReference>
<reference evidence="1 2" key="1">
    <citation type="journal article" date="2014" name="Nat. Commun.">
        <title>Klebsormidium flaccidum genome reveals primary factors for plant terrestrial adaptation.</title>
        <authorList>
            <person name="Hori K."/>
            <person name="Maruyama F."/>
            <person name="Fujisawa T."/>
            <person name="Togashi T."/>
            <person name="Yamamoto N."/>
            <person name="Seo M."/>
            <person name="Sato S."/>
            <person name="Yamada T."/>
            <person name="Mori H."/>
            <person name="Tajima N."/>
            <person name="Moriyama T."/>
            <person name="Ikeuchi M."/>
            <person name="Watanabe M."/>
            <person name="Wada H."/>
            <person name="Kobayashi K."/>
            <person name="Saito M."/>
            <person name="Masuda T."/>
            <person name="Sasaki-Sekimoto Y."/>
            <person name="Mashiguchi K."/>
            <person name="Awai K."/>
            <person name="Shimojima M."/>
            <person name="Masuda S."/>
            <person name="Iwai M."/>
            <person name="Nobusawa T."/>
            <person name="Narise T."/>
            <person name="Kondo S."/>
            <person name="Saito H."/>
            <person name="Sato R."/>
            <person name="Murakawa M."/>
            <person name="Ihara Y."/>
            <person name="Oshima-Yamada Y."/>
            <person name="Ohtaka K."/>
            <person name="Satoh M."/>
            <person name="Sonobe K."/>
            <person name="Ishii M."/>
            <person name="Ohtani R."/>
            <person name="Kanamori-Sato M."/>
            <person name="Honoki R."/>
            <person name="Miyazaki D."/>
            <person name="Mochizuki H."/>
            <person name="Umetsu J."/>
            <person name="Higashi K."/>
            <person name="Shibata D."/>
            <person name="Kamiya Y."/>
            <person name="Sato N."/>
            <person name="Nakamura Y."/>
            <person name="Tabata S."/>
            <person name="Ida S."/>
            <person name="Kurokawa K."/>
            <person name="Ohta H."/>
        </authorList>
    </citation>
    <scope>NUCLEOTIDE SEQUENCE [LARGE SCALE GENOMIC DNA]</scope>
    <source>
        <strain evidence="1 2">NIES-2285</strain>
    </source>
</reference>
<evidence type="ECO:0000313" key="2">
    <source>
        <dbReference type="Proteomes" id="UP000054558"/>
    </source>
</evidence>
<dbReference type="AlphaFoldDB" id="A0A1Y1IR41"/>
<evidence type="ECO:0000313" key="1">
    <source>
        <dbReference type="EMBL" id="GAQ93375.1"/>
    </source>
</evidence>
<sequence length="262" mass="29789">MRGREFSAQPGVGAQSCRYIRGLDSSGRAQKVVSFYSTTLFAPINEHRFGPGTVAQKLGGFEWRWWLTVESDLIWEYQTYLDLFDAHDAAAKAARAAVDAARERWFEREIDIKFKSSLAYSRNSQSEKDLETRLEDSNMEDDLEEDLIEEGSFVIPRLEHCFVEAPTRGDNLHRFKVTTHSCRGQIELPAYFWDLNEDAQAWVGGINVMGFRRCIITKDVLKVPVEVSVDGSFSVLIIGSQRNIDDLAQRQKLGLFGLVVIK</sequence>
<keyword evidence="2" id="KW-1185">Reference proteome</keyword>
<accession>A0A1Y1IR41</accession>